<gene>
    <name evidence="4" type="ORF">C7S10_19060</name>
</gene>
<dbReference type="SUPFAM" id="SSF52540">
    <property type="entry name" value="P-loop containing nucleoside triphosphate hydrolases"/>
    <property type="match status" value="1"/>
</dbReference>
<feature type="compositionally biased region" description="Polar residues" evidence="2">
    <location>
        <begin position="12"/>
        <end position="22"/>
    </location>
</feature>
<dbReference type="AlphaFoldDB" id="A0A2R7YSX0"/>
<dbReference type="Pfam" id="PF00437">
    <property type="entry name" value="T2SSE"/>
    <property type="match status" value="1"/>
</dbReference>
<evidence type="ECO:0000313" key="4">
    <source>
        <dbReference type="EMBL" id="PUA79472.1"/>
    </source>
</evidence>
<dbReference type="InterPro" id="IPR027417">
    <property type="entry name" value="P-loop_NTPase"/>
</dbReference>
<dbReference type="GO" id="GO:0016887">
    <property type="term" value="F:ATP hydrolysis activity"/>
    <property type="evidence" value="ECO:0007669"/>
    <property type="project" value="InterPro"/>
</dbReference>
<keyword evidence="5" id="KW-1185">Reference proteome</keyword>
<protein>
    <submittedName>
        <fullName evidence="4">Secretion protein</fullName>
    </submittedName>
</protein>
<proteinExistence type="inferred from homology"/>
<sequence length="584" mass="63131">MSNDGHNHPGASGSQNGQQPPTAEQWLEARHAASATNGTANGANGTASGTANENGQDQRSPFARGRGTTGATPPPPPPPTPVVDADDPTSLPIFAGAWAADDQPTGRTRSGFALRPLLDAAPEAEEDDLDEVELDWDLIAEYRDRISSQLTSRLELEGGRVTDEEREQMGIDVIEEFVRSEAESRVSTGQPPWSSNYEKALKPALNAALFGLGRLEPLVKRTDIENIIIIARGLTCHVWLENTDGVIFEVDPIAESEDELRQFLAELGARQNRPFTEAIPKLHLRLAGGARLAAAWNSSGTSVVIRLHRLIDVSLDDMVHTWNACSPVLGDFLAATVRAGKSIVVSGVQGAGKTTWVRALCSAMQPWEMLGTFETELELHLHELTDRHKIVHAWEHRPGSGEIGPNGRPAGEFTTEEALHDSFRFILARQIVGEVRGPEVWNMIKAMESGPGSISTTHARSAALTIEKLVSCAMEAGPQVSRELAISKLAAAIDIVMYARTEIVAQGDGTYRKRRWIEEVLVVRPSMDAARGYQTAPIFASNQLGHAVATGQLESEFAQDLVRHGFDLGAYNTEVAANPGVASQ</sequence>
<reference evidence="4 5" key="1">
    <citation type="submission" date="2018-03" db="EMBL/GenBank/DDBJ databases">
        <authorList>
            <person name="Keele B.F."/>
        </authorList>
    </citation>
    <scope>NUCLEOTIDE SEQUENCE [LARGE SCALE GENOMIC DNA]</scope>
    <source>
        <strain evidence="4 5">IB-3</strain>
    </source>
</reference>
<evidence type="ECO:0000256" key="2">
    <source>
        <dbReference type="SAM" id="MobiDB-lite"/>
    </source>
</evidence>
<dbReference type="EMBL" id="PYXZ01000010">
    <property type="protein sequence ID" value="PUA79472.1"/>
    <property type="molecule type" value="Genomic_DNA"/>
</dbReference>
<feature type="compositionally biased region" description="Pro residues" evidence="2">
    <location>
        <begin position="72"/>
        <end position="81"/>
    </location>
</feature>
<evidence type="ECO:0000313" key="5">
    <source>
        <dbReference type="Proteomes" id="UP000244867"/>
    </source>
</evidence>
<dbReference type="Proteomes" id="UP000244867">
    <property type="component" value="Unassembled WGS sequence"/>
</dbReference>
<dbReference type="Gene3D" id="3.40.50.300">
    <property type="entry name" value="P-loop containing nucleotide triphosphate hydrolases"/>
    <property type="match status" value="1"/>
</dbReference>
<name>A0A2R7YSX0_9ACTN</name>
<comment type="similarity">
    <text evidence="1">Belongs to the GSP E family.</text>
</comment>
<dbReference type="Gene3D" id="3.30.450.380">
    <property type="match status" value="1"/>
</dbReference>
<dbReference type="RefSeq" id="WP_108346042.1">
    <property type="nucleotide sequence ID" value="NZ_PYXZ01000010.1"/>
</dbReference>
<evidence type="ECO:0000256" key="1">
    <source>
        <dbReference type="ARBA" id="ARBA00006611"/>
    </source>
</evidence>
<dbReference type="InterPro" id="IPR001482">
    <property type="entry name" value="T2SS/T4SS_dom"/>
</dbReference>
<organism evidence="4 5">
    <name type="scientific">Nocardioides currus</name>
    <dbReference type="NCBI Taxonomy" id="2133958"/>
    <lineage>
        <taxon>Bacteria</taxon>
        <taxon>Bacillati</taxon>
        <taxon>Actinomycetota</taxon>
        <taxon>Actinomycetes</taxon>
        <taxon>Propionibacteriales</taxon>
        <taxon>Nocardioidaceae</taxon>
        <taxon>Nocardioides</taxon>
    </lineage>
</organism>
<dbReference type="OrthoDB" id="9810761at2"/>
<comment type="caution">
    <text evidence="4">The sequence shown here is derived from an EMBL/GenBank/DDBJ whole genome shotgun (WGS) entry which is preliminary data.</text>
</comment>
<dbReference type="PANTHER" id="PTHR30486">
    <property type="entry name" value="TWITCHING MOTILITY PROTEIN PILT"/>
    <property type="match status" value="1"/>
</dbReference>
<evidence type="ECO:0000259" key="3">
    <source>
        <dbReference type="Pfam" id="PF00437"/>
    </source>
</evidence>
<dbReference type="PANTHER" id="PTHR30486:SF6">
    <property type="entry name" value="TYPE IV PILUS RETRACTATION ATPASE PILT"/>
    <property type="match status" value="1"/>
</dbReference>
<feature type="region of interest" description="Disordered" evidence="2">
    <location>
        <begin position="1"/>
        <end position="88"/>
    </location>
</feature>
<feature type="domain" description="Bacterial type II secretion system protein E" evidence="3">
    <location>
        <begin position="297"/>
        <end position="497"/>
    </location>
</feature>
<feature type="compositionally biased region" description="Low complexity" evidence="2">
    <location>
        <begin position="32"/>
        <end position="52"/>
    </location>
</feature>
<accession>A0A2R7YSX0</accession>
<dbReference type="InterPro" id="IPR050921">
    <property type="entry name" value="T4SS_GSP_E_ATPase"/>
</dbReference>